<name>A0A645IGZ3_9ZZZZ</name>
<protein>
    <submittedName>
        <fullName evidence="1">Uncharacterized protein</fullName>
    </submittedName>
</protein>
<accession>A0A645IGZ3</accession>
<proteinExistence type="predicted"/>
<sequence>MFDLADALFARAGKGPGLAAEHFAIKQRLRQAAAVDRDKIASLAPAGFMQAARDSFLAGARFPPDQHIGLAGRKALQCAAQLLHGKRAPQQLVLQHIPTL</sequence>
<dbReference type="EMBL" id="VSSQ01114516">
    <property type="protein sequence ID" value="MPN50380.1"/>
    <property type="molecule type" value="Genomic_DNA"/>
</dbReference>
<comment type="caution">
    <text evidence="1">The sequence shown here is derived from an EMBL/GenBank/DDBJ whole genome shotgun (WGS) entry which is preliminary data.</text>
</comment>
<evidence type="ECO:0000313" key="1">
    <source>
        <dbReference type="EMBL" id="MPN50380.1"/>
    </source>
</evidence>
<organism evidence="1">
    <name type="scientific">bioreactor metagenome</name>
    <dbReference type="NCBI Taxonomy" id="1076179"/>
    <lineage>
        <taxon>unclassified sequences</taxon>
        <taxon>metagenomes</taxon>
        <taxon>ecological metagenomes</taxon>
    </lineage>
</organism>
<gene>
    <name evidence="1" type="ORF">SDC9_198006</name>
</gene>
<reference evidence="1" key="1">
    <citation type="submission" date="2019-08" db="EMBL/GenBank/DDBJ databases">
        <authorList>
            <person name="Kucharzyk K."/>
            <person name="Murdoch R.W."/>
            <person name="Higgins S."/>
            <person name="Loffler F."/>
        </authorList>
    </citation>
    <scope>NUCLEOTIDE SEQUENCE</scope>
</reference>
<dbReference type="AlphaFoldDB" id="A0A645IGZ3"/>
<dbReference type="AntiFam" id="ANF00077">
    <property type="entry name" value="Shadow ORF (opposite AtoC)"/>
</dbReference>